<keyword evidence="1" id="KW-0472">Membrane</keyword>
<dbReference type="AlphaFoldDB" id="A0A382IQE8"/>
<evidence type="ECO:0000256" key="1">
    <source>
        <dbReference type="SAM" id="Phobius"/>
    </source>
</evidence>
<feature type="transmembrane region" description="Helical" evidence="1">
    <location>
        <begin position="9"/>
        <end position="30"/>
    </location>
</feature>
<feature type="non-terminal residue" evidence="2">
    <location>
        <position position="148"/>
    </location>
</feature>
<keyword evidence="1" id="KW-0812">Transmembrane</keyword>
<sequence length="148" mass="15764">MRFRKSQEGLIIAGFALATVMIIALLVTYLSNRVVDMIAIQSQVFFSKQAYWNAYSGMELSTSKKIAGLDGIPSPADVSFATGKITITHGTPDLNEYLGGNKVSAITSTGSDAGGRSRAMKLTIGNPSPSSYALVFDGDDDFVSHSMD</sequence>
<organism evidence="2">
    <name type="scientific">marine metagenome</name>
    <dbReference type="NCBI Taxonomy" id="408172"/>
    <lineage>
        <taxon>unclassified sequences</taxon>
        <taxon>metagenomes</taxon>
        <taxon>ecological metagenomes</taxon>
    </lineage>
</organism>
<gene>
    <name evidence="2" type="ORF">METZ01_LOCUS254888</name>
</gene>
<evidence type="ECO:0008006" key="3">
    <source>
        <dbReference type="Google" id="ProtNLM"/>
    </source>
</evidence>
<dbReference type="EMBL" id="UINC01068996">
    <property type="protein sequence ID" value="SVC02034.1"/>
    <property type="molecule type" value="Genomic_DNA"/>
</dbReference>
<proteinExistence type="predicted"/>
<evidence type="ECO:0000313" key="2">
    <source>
        <dbReference type="EMBL" id="SVC02034.1"/>
    </source>
</evidence>
<reference evidence="2" key="1">
    <citation type="submission" date="2018-05" db="EMBL/GenBank/DDBJ databases">
        <authorList>
            <person name="Lanie J.A."/>
            <person name="Ng W.-L."/>
            <person name="Kazmierczak K.M."/>
            <person name="Andrzejewski T.M."/>
            <person name="Davidsen T.M."/>
            <person name="Wayne K.J."/>
            <person name="Tettelin H."/>
            <person name="Glass J.I."/>
            <person name="Rusch D."/>
            <person name="Podicherti R."/>
            <person name="Tsui H.-C.T."/>
            <person name="Winkler M.E."/>
        </authorList>
    </citation>
    <scope>NUCLEOTIDE SEQUENCE</scope>
</reference>
<accession>A0A382IQE8</accession>
<name>A0A382IQE8_9ZZZZ</name>
<protein>
    <recommendedName>
        <fullName evidence="3">Type 4 fimbrial biogenesis protein PilX N-terminal domain-containing protein</fullName>
    </recommendedName>
</protein>
<keyword evidence="1" id="KW-1133">Transmembrane helix</keyword>